<dbReference type="InterPro" id="IPR002213">
    <property type="entry name" value="UDP_glucos_trans"/>
</dbReference>
<dbReference type="EC" id="2.4.1.17" evidence="2"/>
<sequence length="310" mass="35825">MYTFKTIQWGIQKTYNTKYGKDFPSMEELTANSVFVLTNSEPLIDFARPTLHKVVDIGGIGIREPHKLNTKNMMKIERRTRKDISDDPRLTAFVTHGGMGSIQEATARGVPLLVIPLFADQSRNAQIIQKYGMGQMLAKTQLADKHTLIKKLHDVVHNKKTRENARRIAKMLAKRPFSSRDKLIKHIEFACKFGELPQLNPVGRQLNFVQYYLIDIILIFVVVASVLLTTLIYVSMLLLRFFNSKKIKTPSEEIAHWKMAKRSINNYWLNRKRMLNLENDSLERPSLPKRRYAGPEDEELANQSDEYAFD</sequence>
<evidence type="ECO:0000313" key="9">
    <source>
        <dbReference type="Proteomes" id="UP000095283"/>
    </source>
</evidence>
<feature type="compositionally biased region" description="Polar residues" evidence="7">
    <location>
        <begin position="301"/>
        <end position="310"/>
    </location>
</feature>
<dbReference type="Gene3D" id="3.40.50.2000">
    <property type="entry name" value="Glycogen Phosphorylase B"/>
    <property type="match status" value="1"/>
</dbReference>
<comment type="similarity">
    <text evidence="1">Belongs to the UDP-glycosyltransferase family.</text>
</comment>
<proteinExistence type="inferred from homology"/>
<evidence type="ECO:0000256" key="1">
    <source>
        <dbReference type="ARBA" id="ARBA00009995"/>
    </source>
</evidence>
<comment type="catalytic activity">
    <reaction evidence="6">
        <text>glucuronate acceptor + UDP-alpha-D-glucuronate = acceptor beta-D-glucuronoside + UDP + H(+)</text>
        <dbReference type="Rhea" id="RHEA:21032"/>
        <dbReference type="ChEBI" id="CHEBI:15378"/>
        <dbReference type="ChEBI" id="CHEBI:58052"/>
        <dbReference type="ChEBI" id="CHEBI:58223"/>
        <dbReference type="ChEBI" id="CHEBI:132367"/>
        <dbReference type="ChEBI" id="CHEBI:132368"/>
        <dbReference type="EC" id="2.4.1.17"/>
    </reaction>
</comment>
<evidence type="ECO:0000256" key="7">
    <source>
        <dbReference type="SAM" id="MobiDB-lite"/>
    </source>
</evidence>
<evidence type="ECO:0000256" key="8">
    <source>
        <dbReference type="SAM" id="Phobius"/>
    </source>
</evidence>
<dbReference type="InterPro" id="IPR050271">
    <property type="entry name" value="UDP-glycosyltransferase"/>
</dbReference>
<keyword evidence="9" id="KW-1185">Reference proteome</keyword>
<keyword evidence="8" id="KW-1133">Transmembrane helix</keyword>
<dbReference type="AlphaFoldDB" id="A0A1I7WQ66"/>
<reference evidence="10" key="1">
    <citation type="submission" date="2016-11" db="UniProtKB">
        <authorList>
            <consortium name="WormBaseParasite"/>
        </authorList>
    </citation>
    <scope>IDENTIFICATION</scope>
</reference>
<evidence type="ECO:0000256" key="4">
    <source>
        <dbReference type="ARBA" id="ARBA00022679"/>
    </source>
</evidence>
<dbReference type="PANTHER" id="PTHR48043">
    <property type="entry name" value="EG:EG0003.4 PROTEIN-RELATED"/>
    <property type="match status" value="1"/>
</dbReference>
<evidence type="ECO:0000256" key="6">
    <source>
        <dbReference type="ARBA" id="ARBA00047475"/>
    </source>
</evidence>
<dbReference type="GO" id="GO:0015020">
    <property type="term" value="F:glucuronosyltransferase activity"/>
    <property type="evidence" value="ECO:0007669"/>
    <property type="project" value="UniProtKB-EC"/>
</dbReference>
<evidence type="ECO:0000256" key="5">
    <source>
        <dbReference type="ARBA" id="ARBA00022729"/>
    </source>
</evidence>
<keyword evidence="4" id="KW-0808">Transferase</keyword>
<dbReference type="Pfam" id="PF00201">
    <property type="entry name" value="UDPGT"/>
    <property type="match status" value="1"/>
</dbReference>
<feature type="region of interest" description="Disordered" evidence="7">
    <location>
        <begin position="285"/>
        <end position="310"/>
    </location>
</feature>
<protein>
    <recommendedName>
        <fullName evidence="2">glucuronosyltransferase</fullName>
        <ecNumber evidence="2">2.4.1.17</ecNumber>
    </recommendedName>
</protein>
<evidence type="ECO:0000313" key="10">
    <source>
        <dbReference type="WBParaSite" id="Hba_07293"/>
    </source>
</evidence>
<feature type="transmembrane region" description="Helical" evidence="8">
    <location>
        <begin position="211"/>
        <end position="239"/>
    </location>
</feature>
<keyword evidence="5" id="KW-0732">Signal</keyword>
<dbReference type="SUPFAM" id="SSF53756">
    <property type="entry name" value="UDP-Glycosyltransferase/glycogen phosphorylase"/>
    <property type="match status" value="1"/>
</dbReference>
<evidence type="ECO:0000256" key="2">
    <source>
        <dbReference type="ARBA" id="ARBA00012544"/>
    </source>
</evidence>
<dbReference type="PANTHER" id="PTHR48043:SF23">
    <property type="entry name" value="UDP-GLUCURONOSYLTRANSFERASE"/>
    <property type="match status" value="1"/>
</dbReference>
<accession>A0A1I7WQ66</accession>
<dbReference type="Proteomes" id="UP000095283">
    <property type="component" value="Unplaced"/>
</dbReference>
<organism evidence="9 10">
    <name type="scientific">Heterorhabditis bacteriophora</name>
    <name type="common">Entomopathogenic nematode worm</name>
    <dbReference type="NCBI Taxonomy" id="37862"/>
    <lineage>
        <taxon>Eukaryota</taxon>
        <taxon>Metazoa</taxon>
        <taxon>Ecdysozoa</taxon>
        <taxon>Nematoda</taxon>
        <taxon>Chromadorea</taxon>
        <taxon>Rhabditida</taxon>
        <taxon>Rhabditina</taxon>
        <taxon>Rhabditomorpha</taxon>
        <taxon>Strongyloidea</taxon>
        <taxon>Heterorhabditidae</taxon>
        <taxon>Heterorhabditis</taxon>
    </lineage>
</organism>
<name>A0A1I7WQ66_HETBA</name>
<keyword evidence="8" id="KW-0812">Transmembrane</keyword>
<keyword evidence="3" id="KW-0328">Glycosyltransferase</keyword>
<dbReference type="WBParaSite" id="Hba_07293">
    <property type="protein sequence ID" value="Hba_07293"/>
    <property type="gene ID" value="Hba_07293"/>
</dbReference>
<evidence type="ECO:0000256" key="3">
    <source>
        <dbReference type="ARBA" id="ARBA00022676"/>
    </source>
</evidence>
<keyword evidence="8" id="KW-0472">Membrane</keyword>